<organism evidence="1 2">
    <name type="scientific">Paenibacillus mesotrionivorans</name>
    <dbReference type="NCBI Taxonomy" id="3160968"/>
    <lineage>
        <taxon>Bacteria</taxon>
        <taxon>Bacillati</taxon>
        <taxon>Bacillota</taxon>
        <taxon>Bacilli</taxon>
        <taxon>Bacillales</taxon>
        <taxon>Paenibacillaceae</taxon>
        <taxon>Paenibacillus</taxon>
    </lineage>
</organism>
<gene>
    <name evidence="1" type="ORF">ACI1P1_10895</name>
</gene>
<evidence type="ECO:0000313" key="2">
    <source>
        <dbReference type="Proteomes" id="UP001631969"/>
    </source>
</evidence>
<dbReference type="EMBL" id="JBJURJ010000006">
    <property type="protein sequence ID" value="MFM9328797.1"/>
    <property type="molecule type" value="Genomic_DNA"/>
</dbReference>
<evidence type="ECO:0000313" key="1">
    <source>
        <dbReference type="EMBL" id="MFM9328797.1"/>
    </source>
</evidence>
<keyword evidence="2" id="KW-1185">Reference proteome</keyword>
<dbReference type="Proteomes" id="UP001631969">
    <property type="component" value="Unassembled WGS sequence"/>
</dbReference>
<comment type="caution">
    <text evidence="1">The sequence shown here is derived from an EMBL/GenBank/DDBJ whole genome shotgun (WGS) entry which is preliminary data.</text>
</comment>
<proteinExistence type="predicted"/>
<reference evidence="1" key="1">
    <citation type="submission" date="2024-12" db="EMBL/GenBank/DDBJ databases">
        <authorList>
            <person name="Wu N."/>
        </authorList>
    </citation>
    <scope>NUCLEOTIDE SEQUENCE</scope>
    <source>
        <strain evidence="1">P15</strain>
    </source>
</reference>
<protein>
    <submittedName>
        <fullName evidence="1">Uncharacterized protein</fullName>
    </submittedName>
</protein>
<sequence>MEPNIYQMEKWLEDQELHLREACRSAVGRERGRTKRPALGPVLAWLGWKQPEKALK</sequence>
<accession>A0ACC7P3B6</accession>
<name>A0ACC7P3B6_9BACL</name>